<proteinExistence type="predicted"/>
<dbReference type="AlphaFoldDB" id="A0A0N1F3Y8"/>
<keyword evidence="2" id="KW-0238">DNA-binding</keyword>
<dbReference type="OrthoDB" id="571714at2"/>
<feature type="domain" description="Cyclic nucleotide-binding" evidence="4">
    <location>
        <begin position="1"/>
        <end position="104"/>
    </location>
</feature>
<dbReference type="SUPFAM" id="SSF46785">
    <property type="entry name" value="Winged helix' DNA-binding domain"/>
    <property type="match status" value="1"/>
</dbReference>
<dbReference type="InterPro" id="IPR018490">
    <property type="entry name" value="cNMP-bd_dom_sf"/>
</dbReference>
<organism evidence="6 7">
    <name type="scientific">Bosea vaviloviae</name>
    <dbReference type="NCBI Taxonomy" id="1526658"/>
    <lineage>
        <taxon>Bacteria</taxon>
        <taxon>Pseudomonadati</taxon>
        <taxon>Pseudomonadota</taxon>
        <taxon>Alphaproteobacteria</taxon>
        <taxon>Hyphomicrobiales</taxon>
        <taxon>Boseaceae</taxon>
        <taxon>Bosea</taxon>
    </lineage>
</organism>
<evidence type="ECO:0000313" key="6">
    <source>
        <dbReference type="EMBL" id="KPH78372.1"/>
    </source>
</evidence>
<evidence type="ECO:0000256" key="2">
    <source>
        <dbReference type="ARBA" id="ARBA00023125"/>
    </source>
</evidence>
<keyword evidence="7" id="KW-1185">Reference proteome</keyword>
<evidence type="ECO:0000259" key="4">
    <source>
        <dbReference type="PROSITE" id="PS50042"/>
    </source>
</evidence>
<dbReference type="Gene3D" id="2.60.120.10">
    <property type="entry name" value="Jelly Rolls"/>
    <property type="match status" value="1"/>
</dbReference>
<feature type="domain" description="HTH crp-type" evidence="5">
    <location>
        <begin position="126"/>
        <end position="190"/>
    </location>
</feature>
<gene>
    <name evidence="6" type="ORF">AE618_21555</name>
</gene>
<dbReference type="InterPro" id="IPR036390">
    <property type="entry name" value="WH_DNA-bd_sf"/>
</dbReference>
<evidence type="ECO:0000313" key="7">
    <source>
        <dbReference type="Proteomes" id="UP000037822"/>
    </source>
</evidence>
<dbReference type="PROSITE" id="PS51063">
    <property type="entry name" value="HTH_CRP_2"/>
    <property type="match status" value="1"/>
</dbReference>
<accession>A0A0N1F3Y8</accession>
<dbReference type="InterPro" id="IPR050397">
    <property type="entry name" value="Env_Response_Regulators"/>
</dbReference>
<dbReference type="CDD" id="cd00038">
    <property type="entry name" value="CAP_ED"/>
    <property type="match status" value="1"/>
</dbReference>
<dbReference type="Pfam" id="PF13545">
    <property type="entry name" value="HTH_Crp_2"/>
    <property type="match status" value="1"/>
</dbReference>
<evidence type="ECO:0000259" key="5">
    <source>
        <dbReference type="PROSITE" id="PS51063"/>
    </source>
</evidence>
<dbReference type="GO" id="GO:0003677">
    <property type="term" value="F:DNA binding"/>
    <property type="evidence" value="ECO:0007669"/>
    <property type="project" value="UniProtKB-KW"/>
</dbReference>
<evidence type="ECO:0008006" key="8">
    <source>
        <dbReference type="Google" id="ProtNLM"/>
    </source>
</evidence>
<dbReference type="SUPFAM" id="SSF51206">
    <property type="entry name" value="cAMP-binding domain-like"/>
    <property type="match status" value="1"/>
</dbReference>
<dbReference type="InterPro" id="IPR014710">
    <property type="entry name" value="RmlC-like_jellyroll"/>
</dbReference>
<evidence type="ECO:0000256" key="3">
    <source>
        <dbReference type="ARBA" id="ARBA00023163"/>
    </source>
</evidence>
<keyword evidence="3" id="KW-0804">Transcription</keyword>
<keyword evidence="1" id="KW-0805">Transcription regulation</keyword>
<dbReference type="PROSITE" id="PS50042">
    <property type="entry name" value="CNMP_BINDING_3"/>
    <property type="match status" value="1"/>
</dbReference>
<evidence type="ECO:0000256" key="1">
    <source>
        <dbReference type="ARBA" id="ARBA00023015"/>
    </source>
</evidence>
<dbReference type="RefSeq" id="WP_082365453.1">
    <property type="nucleotide sequence ID" value="NZ_LGSZ01000054.1"/>
</dbReference>
<sequence>MGPLSEIVPIIRHLAAGETLFAAGDETRGFFMVRTGRVRLVRFGGDGRETALFTAGPEERFAEASLFAERYHCDAIALSEAVVACFPKAASLALLGDDATARLDLTADLARQVMTLRARLTVRDIRSARERVIAFLVAEASEDGRTVAFDGSLRDIAVAIGLTPEAFYRTLARLEAQGTISRKTGHIVLT</sequence>
<protein>
    <recommendedName>
        <fullName evidence="8">Cyclic nucleotide-binding domain-containing protein</fullName>
    </recommendedName>
</protein>
<dbReference type="PANTHER" id="PTHR24567">
    <property type="entry name" value="CRP FAMILY TRANSCRIPTIONAL REGULATORY PROTEIN"/>
    <property type="match status" value="1"/>
</dbReference>
<dbReference type="Proteomes" id="UP000037822">
    <property type="component" value="Unassembled WGS sequence"/>
</dbReference>
<dbReference type="EMBL" id="LGSZ01000054">
    <property type="protein sequence ID" value="KPH78372.1"/>
    <property type="molecule type" value="Genomic_DNA"/>
</dbReference>
<dbReference type="GO" id="GO:0003700">
    <property type="term" value="F:DNA-binding transcription factor activity"/>
    <property type="evidence" value="ECO:0007669"/>
    <property type="project" value="TreeGrafter"/>
</dbReference>
<dbReference type="PANTHER" id="PTHR24567:SF74">
    <property type="entry name" value="HTH-TYPE TRANSCRIPTIONAL REGULATOR ARCR"/>
    <property type="match status" value="1"/>
</dbReference>
<reference evidence="6 7" key="1">
    <citation type="submission" date="2015-07" db="EMBL/GenBank/DDBJ databases">
        <title>Whole genome sequencing of Bosea vaviloviae isolated from cave pool.</title>
        <authorList>
            <person name="Tan N.E.H."/>
            <person name="Lee Y.P."/>
            <person name="Gan H.M."/>
            <person name="Barton H."/>
            <person name="Savka M.A."/>
        </authorList>
    </citation>
    <scope>NUCLEOTIDE SEQUENCE [LARGE SCALE GENOMIC DNA]</scope>
    <source>
        <strain evidence="6 7">SD260</strain>
    </source>
</reference>
<dbReference type="PATRIC" id="fig|1526658.3.peg.1994"/>
<dbReference type="SMART" id="SM00419">
    <property type="entry name" value="HTH_CRP"/>
    <property type="match status" value="1"/>
</dbReference>
<name>A0A0N1F3Y8_9HYPH</name>
<dbReference type="Pfam" id="PF00027">
    <property type="entry name" value="cNMP_binding"/>
    <property type="match status" value="1"/>
</dbReference>
<comment type="caution">
    <text evidence="6">The sequence shown here is derived from an EMBL/GenBank/DDBJ whole genome shotgun (WGS) entry which is preliminary data.</text>
</comment>
<dbReference type="GO" id="GO:0005829">
    <property type="term" value="C:cytosol"/>
    <property type="evidence" value="ECO:0007669"/>
    <property type="project" value="TreeGrafter"/>
</dbReference>
<dbReference type="InterPro" id="IPR012318">
    <property type="entry name" value="HTH_CRP"/>
</dbReference>
<dbReference type="SMART" id="SM00100">
    <property type="entry name" value="cNMP"/>
    <property type="match status" value="1"/>
</dbReference>
<dbReference type="InterPro" id="IPR000595">
    <property type="entry name" value="cNMP-bd_dom"/>
</dbReference>